<feature type="transmembrane region" description="Helical" evidence="8">
    <location>
        <begin position="69"/>
        <end position="87"/>
    </location>
</feature>
<dbReference type="GO" id="GO:0045202">
    <property type="term" value="C:synapse"/>
    <property type="evidence" value="ECO:0007669"/>
    <property type="project" value="GOC"/>
</dbReference>
<dbReference type="OrthoDB" id="10070774at2759"/>
<evidence type="ECO:0000313" key="11">
    <source>
        <dbReference type="Proteomes" id="UP000708208"/>
    </source>
</evidence>
<keyword evidence="11" id="KW-1185">Reference proteome</keyword>
<comment type="similarity">
    <text evidence="2">Belongs to the ric-3 family.</text>
</comment>
<comment type="caution">
    <text evidence="10">The sequence shown here is derived from an EMBL/GenBank/DDBJ whole genome shotgun (WGS) entry which is preliminary data.</text>
</comment>
<evidence type="ECO:0000256" key="8">
    <source>
        <dbReference type="SAM" id="Phobius"/>
    </source>
</evidence>
<evidence type="ECO:0000256" key="4">
    <source>
        <dbReference type="ARBA" id="ARBA00022824"/>
    </source>
</evidence>
<dbReference type="PANTHER" id="PTHR21723:SF3">
    <property type="entry name" value="PROTEIN RIC-3"/>
    <property type="match status" value="1"/>
</dbReference>
<feature type="domain" description="Resistance to inhibitors of cholinesterase protein 3 N-terminal" evidence="9">
    <location>
        <begin position="23"/>
        <end position="129"/>
    </location>
</feature>
<feature type="compositionally biased region" description="Basic and acidic residues" evidence="7">
    <location>
        <begin position="149"/>
        <end position="159"/>
    </location>
</feature>
<dbReference type="AlphaFoldDB" id="A0A8J2KEN6"/>
<evidence type="ECO:0000256" key="5">
    <source>
        <dbReference type="ARBA" id="ARBA00022989"/>
    </source>
</evidence>
<reference evidence="10" key="1">
    <citation type="submission" date="2021-06" db="EMBL/GenBank/DDBJ databases">
        <authorList>
            <person name="Hodson N. C."/>
            <person name="Mongue J. A."/>
            <person name="Jaron S. K."/>
        </authorList>
    </citation>
    <scope>NUCLEOTIDE SEQUENCE</scope>
</reference>
<feature type="compositionally biased region" description="Basic and acidic residues" evidence="7">
    <location>
        <begin position="125"/>
        <end position="140"/>
    </location>
</feature>
<gene>
    <name evidence="10" type="ORF">AFUS01_LOCUS13704</name>
</gene>
<dbReference type="Proteomes" id="UP000708208">
    <property type="component" value="Unassembled WGS sequence"/>
</dbReference>
<dbReference type="GO" id="GO:0005789">
    <property type="term" value="C:endoplasmic reticulum membrane"/>
    <property type="evidence" value="ECO:0007669"/>
    <property type="project" value="UniProtKB-SubCell"/>
</dbReference>
<dbReference type="PANTHER" id="PTHR21723">
    <property type="entry name" value="RESISTANCE TO INHIBITORS OF CHOLINESTERASE PROTEIN 3 RIC3"/>
    <property type="match status" value="1"/>
</dbReference>
<accession>A0A8J2KEN6</accession>
<evidence type="ECO:0000256" key="7">
    <source>
        <dbReference type="SAM" id="MobiDB-lite"/>
    </source>
</evidence>
<evidence type="ECO:0000256" key="2">
    <source>
        <dbReference type="ARBA" id="ARBA00008538"/>
    </source>
</evidence>
<evidence type="ECO:0000256" key="3">
    <source>
        <dbReference type="ARBA" id="ARBA00022692"/>
    </source>
</evidence>
<feature type="region of interest" description="Disordered" evidence="7">
    <location>
        <begin position="115"/>
        <end position="181"/>
    </location>
</feature>
<dbReference type="GO" id="GO:0007271">
    <property type="term" value="P:synaptic transmission, cholinergic"/>
    <property type="evidence" value="ECO:0007669"/>
    <property type="project" value="TreeGrafter"/>
</dbReference>
<dbReference type="EMBL" id="CAJVCH010112769">
    <property type="protein sequence ID" value="CAG7724704.1"/>
    <property type="molecule type" value="Genomic_DNA"/>
</dbReference>
<keyword evidence="3 8" id="KW-0812">Transmembrane</keyword>
<dbReference type="GO" id="GO:0043025">
    <property type="term" value="C:neuronal cell body"/>
    <property type="evidence" value="ECO:0007669"/>
    <property type="project" value="TreeGrafter"/>
</dbReference>
<dbReference type="InterPro" id="IPR032763">
    <property type="entry name" value="RIC3_N"/>
</dbReference>
<protein>
    <recommendedName>
        <fullName evidence="9">Resistance to inhibitors of cholinesterase protein 3 N-terminal domain-containing protein</fullName>
    </recommendedName>
</protein>
<feature type="non-terminal residue" evidence="10">
    <location>
        <position position="1"/>
    </location>
</feature>
<feature type="compositionally biased region" description="Low complexity" evidence="7">
    <location>
        <begin position="169"/>
        <end position="178"/>
    </location>
</feature>
<dbReference type="GO" id="GO:0043005">
    <property type="term" value="C:neuron projection"/>
    <property type="evidence" value="ECO:0007669"/>
    <property type="project" value="TreeGrafter"/>
</dbReference>
<dbReference type="Pfam" id="PF15361">
    <property type="entry name" value="RIC3"/>
    <property type="match status" value="1"/>
</dbReference>
<comment type="subcellular location">
    <subcellularLocation>
        <location evidence="1">Endoplasmic reticulum membrane</location>
    </subcellularLocation>
</comment>
<keyword evidence="6 8" id="KW-0472">Membrane</keyword>
<organism evidence="10 11">
    <name type="scientific">Allacma fusca</name>
    <dbReference type="NCBI Taxonomy" id="39272"/>
    <lineage>
        <taxon>Eukaryota</taxon>
        <taxon>Metazoa</taxon>
        <taxon>Ecdysozoa</taxon>
        <taxon>Arthropoda</taxon>
        <taxon>Hexapoda</taxon>
        <taxon>Collembola</taxon>
        <taxon>Symphypleona</taxon>
        <taxon>Sminthuridae</taxon>
        <taxon>Allacma</taxon>
    </lineage>
</organism>
<keyword evidence="5 8" id="KW-1133">Transmembrane helix</keyword>
<evidence type="ECO:0000256" key="1">
    <source>
        <dbReference type="ARBA" id="ARBA00004586"/>
    </source>
</evidence>
<dbReference type="GO" id="GO:0034394">
    <property type="term" value="P:protein localization to cell surface"/>
    <property type="evidence" value="ECO:0007669"/>
    <property type="project" value="TreeGrafter"/>
</dbReference>
<evidence type="ECO:0000313" key="10">
    <source>
        <dbReference type="EMBL" id="CAG7724704.1"/>
    </source>
</evidence>
<proteinExistence type="inferred from homology"/>
<keyword evidence="4" id="KW-0256">Endoplasmic reticulum</keyword>
<name>A0A8J2KEN6_9HEXA</name>
<feature type="region of interest" description="Disordered" evidence="7">
    <location>
        <begin position="24"/>
        <end position="45"/>
    </location>
</feature>
<evidence type="ECO:0000259" key="9">
    <source>
        <dbReference type="Pfam" id="PF15361"/>
    </source>
</evidence>
<sequence length="480" mass="54480">MRPERPIHFHRPEMMHPAMRERGSAIPQTIPQRTLEKEARPGPFPGVRPPVGGAGYQAPAPKGGGTMGIIMPLYTIAIVVFFVYTIMKILFRKSEDKQPVVKDFGMDPEHRKYVFSEEYTPGSERSLKDQYNKEDREAGIRRRSSSGKRFQDQRSRLDSSEEDQQLGRSSEPAASSSSQGNDEIQLFEQLKPVLTTPYLAKEEKFPEELKLEKVLVREKSLELKEEEPLELFNELKPIETTAPLLREEKYPEMIVLEKIPVTEKKIEPPATEEGLELYNELRPVQTSALIAVEEKHAESIQLGQIPLTEKQLLPGLPEPVTNEEDQPEQELKLFNELKPVQTTVALAVEERYPEQIKLQKIVLKEQEINTDPGLELFNELRPVQTTPALAVEQKFPESIKLGKIVLTQTELNTGPGIELFNELKPMQTTPALAVQEKYPANIKLEEIILLEEKINTDPGTELFSDLKPVQTTPTLAVDEK</sequence>
<evidence type="ECO:0000256" key="6">
    <source>
        <dbReference type="ARBA" id="ARBA00023136"/>
    </source>
</evidence>
<dbReference type="InterPro" id="IPR026160">
    <property type="entry name" value="Ric3"/>
</dbReference>